<evidence type="ECO:0000256" key="4">
    <source>
        <dbReference type="SAM" id="Phobius"/>
    </source>
</evidence>
<dbReference type="Proteomes" id="UP001589894">
    <property type="component" value="Unassembled WGS sequence"/>
</dbReference>
<proteinExistence type="inferred from homology"/>
<dbReference type="RefSeq" id="WP_377343405.1">
    <property type="nucleotide sequence ID" value="NZ_JBHLUE010000026.1"/>
</dbReference>
<gene>
    <name evidence="5" type="ORF">ACFFHU_28175</name>
</gene>
<keyword evidence="6" id="KW-1185">Reference proteome</keyword>
<keyword evidence="4" id="KW-1133">Transmembrane helix</keyword>
<evidence type="ECO:0000256" key="1">
    <source>
        <dbReference type="ARBA" id="ARBA00022679"/>
    </source>
</evidence>
<evidence type="ECO:0000313" key="5">
    <source>
        <dbReference type="EMBL" id="MFC0568009.1"/>
    </source>
</evidence>
<protein>
    <submittedName>
        <fullName evidence="5">CDP-alcohol phosphatidyltransferase family protein</fullName>
    </submittedName>
</protein>
<dbReference type="InterPro" id="IPR048254">
    <property type="entry name" value="CDP_ALCOHOL_P_TRANSF_CS"/>
</dbReference>
<reference evidence="5 6" key="1">
    <citation type="submission" date="2024-09" db="EMBL/GenBank/DDBJ databases">
        <authorList>
            <person name="Sun Q."/>
            <person name="Mori K."/>
        </authorList>
    </citation>
    <scope>NUCLEOTIDE SEQUENCE [LARGE SCALE GENOMIC DNA]</scope>
    <source>
        <strain evidence="5 6">TBRC 2205</strain>
    </source>
</reference>
<name>A0ABV6P5L4_9ACTN</name>
<dbReference type="InterPro" id="IPR043130">
    <property type="entry name" value="CDP-OH_PTrfase_TM_dom"/>
</dbReference>
<evidence type="ECO:0000256" key="3">
    <source>
        <dbReference type="SAM" id="MobiDB-lite"/>
    </source>
</evidence>
<feature type="compositionally biased region" description="Basic and acidic residues" evidence="3">
    <location>
        <begin position="310"/>
        <end position="323"/>
    </location>
</feature>
<evidence type="ECO:0000256" key="2">
    <source>
        <dbReference type="RuleBase" id="RU003750"/>
    </source>
</evidence>
<accession>A0ABV6P5L4</accession>
<dbReference type="EMBL" id="JBHLUE010000026">
    <property type="protein sequence ID" value="MFC0568009.1"/>
    <property type="molecule type" value="Genomic_DNA"/>
</dbReference>
<feature type="region of interest" description="Disordered" evidence="3">
    <location>
        <begin position="235"/>
        <end position="335"/>
    </location>
</feature>
<comment type="similarity">
    <text evidence="2">Belongs to the CDP-alcohol phosphatidyltransferase class-I family.</text>
</comment>
<feature type="compositionally biased region" description="Low complexity" evidence="3">
    <location>
        <begin position="275"/>
        <end position="309"/>
    </location>
</feature>
<keyword evidence="4" id="KW-0812">Transmembrane</keyword>
<dbReference type="PROSITE" id="PS00379">
    <property type="entry name" value="CDP_ALCOHOL_P_TRANSF"/>
    <property type="match status" value="1"/>
</dbReference>
<keyword evidence="1 2" id="KW-0808">Transferase</keyword>
<evidence type="ECO:0000313" key="6">
    <source>
        <dbReference type="Proteomes" id="UP001589894"/>
    </source>
</evidence>
<feature type="transmembrane region" description="Helical" evidence="4">
    <location>
        <begin position="144"/>
        <end position="162"/>
    </location>
</feature>
<feature type="compositionally biased region" description="Pro residues" evidence="3">
    <location>
        <begin position="253"/>
        <end position="274"/>
    </location>
</feature>
<dbReference type="Pfam" id="PF01066">
    <property type="entry name" value="CDP-OH_P_transf"/>
    <property type="match status" value="1"/>
</dbReference>
<keyword evidence="4" id="KW-0472">Membrane</keyword>
<dbReference type="InterPro" id="IPR000462">
    <property type="entry name" value="CDP-OH_P_trans"/>
</dbReference>
<organism evidence="5 6">
    <name type="scientific">Plantactinospora siamensis</name>
    <dbReference type="NCBI Taxonomy" id="555372"/>
    <lineage>
        <taxon>Bacteria</taxon>
        <taxon>Bacillati</taxon>
        <taxon>Actinomycetota</taxon>
        <taxon>Actinomycetes</taxon>
        <taxon>Micromonosporales</taxon>
        <taxon>Micromonosporaceae</taxon>
        <taxon>Plantactinospora</taxon>
    </lineage>
</organism>
<feature type="compositionally biased region" description="Low complexity" evidence="3">
    <location>
        <begin position="235"/>
        <end position="252"/>
    </location>
</feature>
<comment type="caution">
    <text evidence="5">The sequence shown here is derived from an EMBL/GenBank/DDBJ whole genome shotgun (WGS) entry which is preliminary data.</text>
</comment>
<dbReference type="Gene3D" id="1.20.120.1760">
    <property type="match status" value="1"/>
</dbReference>
<sequence length="335" mass="33779">MRIGPLVGVVGQAAVLAGLAGTVGVGLGGWLVAMAYAVGTCLALTRGLIRADAAALGPADRVTLARATLVGGVVALTVDSLTRPVSVPVLITLTVLALALDGVDGQVARRTGTVSDLGAQFDMEIDAILLMSLSVYLAGSLGPWALVFGGMRYVFALAVWLLPWMRRQLPPRFWRKVVAAVQGVALVAVPAGVLPGPLASAVLVVSLVLLLESFGRDVLWLVLHRTDGPVPTAARLSAPAARAPSPTTSVPSPAAPANPIPSPVAPATPVPSPVAPAARASALAVTAPAGRNARAAAAAARGSTPAAGRRAPDRRTVAPDGRRSLPVTAGSLSRS</sequence>